<evidence type="ECO:0000256" key="4">
    <source>
        <dbReference type="RuleBase" id="RU000363"/>
    </source>
</evidence>
<dbReference type="STRING" id="10195.A0A3M7S2C0"/>
<dbReference type="SUPFAM" id="SSF51735">
    <property type="entry name" value="NAD(P)-binding Rossmann-fold domains"/>
    <property type="match status" value="1"/>
</dbReference>
<evidence type="ECO:0000256" key="3">
    <source>
        <dbReference type="ARBA" id="ARBA00023027"/>
    </source>
</evidence>
<dbReference type="CDD" id="cd05339">
    <property type="entry name" value="17beta-HSDXI-like_SDR_c"/>
    <property type="match status" value="1"/>
</dbReference>
<keyword evidence="5" id="KW-0472">Membrane</keyword>
<evidence type="ECO:0000256" key="5">
    <source>
        <dbReference type="SAM" id="Phobius"/>
    </source>
</evidence>
<dbReference type="GO" id="GO:0016616">
    <property type="term" value="F:oxidoreductase activity, acting on the CH-OH group of donors, NAD or NADP as acceptor"/>
    <property type="evidence" value="ECO:0007669"/>
    <property type="project" value="TreeGrafter"/>
</dbReference>
<dbReference type="PRINTS" id="PR00080">
    <property type="entry name" value="SDRFAMILY"/>
</dbReference>
<dbReference type="Gene3D" id="3.40.50.720">
    <property type="entry name" value="NAD(P)-binding Rossmann-like Domain"/>
    <property type="match status" value="1"/>
</dbReference>
<keyword evidence="5" id="KW-0812">Transmembrane</keyword>
<accession>A0A3M7S2C0</accession>
<organism evidence="6 7">
    <name type="scientific">Brachionus plicatilis</name>
    <name type="common">Marine rotifer</name>
    <name type="synonym">Brachionus muelleri</name>
    <dbReference type="NCBI Taxonomy" id="10195"/>
    <lineage>
        <taxon>Eukaryota</taxon>
        <taxon>Metazoa</taxon>
        <taxon>Spiralia</taxon>
        <taxon>Gnathifera</taxon>
        <taxon>Rotifera</taxon>
        <taxon>Eurotatoria</taxon>
        <taxon>Monogononta</taxon>
        <taxon>Pseudotrocha</taxon>
        <taxon>Ploima</taxon>
        <taxon>Brachionidae</taxon>
        <taxon>Brachionus</taxon>
    </lineage>
</organism>
<feature type="transmembrane region" description="Helical" evidence="5">
    <location>
        <begin position="12"/>
        <end position="31"/>
    </location>
</feature>
<dbReference type="PANTHER" id="PTHR24322:SF736">
    <property type="entry name" value="RETINOL DEHYDROGENASE 10"/>
    <property type="match status" value="1"/>
</dbReference>
<keyword evidence="2" id="KW-0560">Oxidoreductase</keyword>
<dbReference type="OrthoDB" id="10253736at2759"/>
<evidence type="ECO:0000313" key="6">
    <source>
        <dbReference type="EMBL" id="RNA29727.1"/>
    </source>
</evidence>
<dbReference type="InterPro" id="IPR036291">
    <property type="entry name" value="NAD(P)-bd_dom_sf"/>
</dbReference>
<keyword evidence="3" id="KW-0520">NAD</keyword>
<evidence type="ECO:0000256" key="2">
    <source>
        <dbReference type="ARBA" id="ARBA00023002"/>
    </source>
</evidence>
<reference evidence="6 7" key="1">
    <citation type="journal article" date="2018" name="Sci. Rep.">
        <title>Genomic signatures of local adaptation to the degree of environmental predictability in rotifers.</title>
        <authorList>
            <person name="Franch-Gras L."/>
            <person name="Hahn C."/>
            <person name="Garcia-Roger E.M."/>
            <person name="Carmona M.J."/>
            <person name="Serra M."/>
            <person name="Gomez A."/>
        </authorList>
    </citation>
    <scope>NUCLEOTIDE SEQUENCE [LARGE SCALE GENOMIC DNA]</scope>
    <source>
        <strain evidence="6">HYR1</strain>
    </source>
</reference>
<proteinExistence type="inferred from homology"/>
<gene>
    <name evidence="6" type="ORF">BpHYR1_034665</name>
</gene>
<dbReference type="SUPFAM" id="SSF103196">
    <property type="entry name" value="Roadblock/LC7 domain"/>
    <property type="match status" value="1"/>
</dbReference>
<name>A0A3M7S2C0_BRAPC</name>
<dbReference type="InterPro" id="IPR002347">
    <property type="entry name" value="SDR_fam"/>
</dbReference>
<dbReference type="AlphaFoldDB" id="A0A3M7S2C0"/>
<evidence type="ECO:0000313" key="7">
    <source>
        <dbReference type="Proteomes" id="UP000276133"/>
    </source>
</evidence>
<dbReference type="FunFam" id="3.40.50.720:FF:000202">
    <property type="entry name" value="Short-chain dehydrogenase/reductase family 16C member 6"/>
    <property type="match status" value="1"/>
</dbReference>
<sequence length="403" mass="44633">MNIYLEFLLYSLYTIFLLVISSLKAFVKFLIPYKYRSKNVKDEIVLITGSGSGIGRLVAKNFAKLGAICVLVDIDEKSNRSTCDQILIEGGKAKTFTCDLSNREEIKNLAQQVNSSVGPVSILINNAGIVTGKKFLDSSDQAIEKTFRVNTISHFWMTKTFLPNMLEKNHGHVVTVASMAGHFGTAGLCDYCASKFAAVGFDESLRNELARMKKNGVKTTVVCPYYVKTGMFDGVKSDMIPLLEPEYVADKIVEAVLTDQKVLMLPRIMYFISALKGFMFRPSALRQLLNQVTTGKIEATILSTRSGEYLDFVSKPDSKLVDIKSMCAIMCSVYQSFQKLNMPLQDNLNFLIIDCDCYRLAIRPVGANLVCLCADSNTGLGILKLKINSLAESLSKIVNTNLD</sequence>
<comment type="similarity">
    <text evidence="1 4">Belongs to the short-chain dehydrogenases/reductases (SDR) family.</text>
</comment>
<keyword evidence="7" id="KW-1185">Reference proteome</keyword>
<comment type="caution">
    <text evidence="6">The sequence shown here is derived from an EMBL/GenBank/DDBJ whole genome shotgun (WGS) entry which is preliminary data.</text>
</comment>
<dbReference type="Pfam" id="PF00106">
    <property type="entry name" value="adh_short"/>
    <property type="match status" value="1"/>
</dbReference>
<evidence type="ECO:0000256" key="1">
    <source>
        <dbReference type="ARBA" id="ARBA00006484"/>
    </source>
</evidence>
<dbReference type="PANTHER" id="PTHR24322">
    <property type="entry name" value="PKSB"/>
    <property type="match status" value="1"/>
</dbReference>
<keyword evidence="5" id="KW-1133">Transmembrane helix</keyword>
<dbReference type="Proteomes" id="UP000276133">
    <property type="component" value="Unassembled WGS sequence"/>
</dbReference>
<protein>
    <submittedName>
        <fullName evidence="6">Epidermal retinol dehydrogenase 2-like</fullName>
    </submittedName>
</protein>
<dbReference type="Gene3D" id="3.30.450.30">
    <property type="entry name" value="Dynein light chain 2a, cytoplasmic"/>
    <property type="match status" value="1"/>
</dbReference>
<dbReference type="PRINTS" id="PR00081">
    <property type="entry name" value="GDHRDH"/>
</dbReference>
<dbReference type="EMBL" id="REGN01002173">
    <property type="protein sequence ID" value="RNA29727.1"/>
    <property type="molecule type" value="Genomic_DNA"/>
</dbReference>